<comment type="caution">
    <text evidence="2">The sequence shown here is derived from an EMBL/GenBank/DDBJ whole genome shotgun (WGS) entry which is preliminary data.</text>
</comment>
<accession>A0ABW1A0E8</accession>
<evidence type="ECO:0000313" key="2">
    <source>
        <dbReference type="EMBL" id="MFC5748157.1"/>
    </source>
</evidence>
<sequence length="52" mass="5437">MRAGSAGSRWSAARRAGGYAAALAMSLYLVVKVVAVGLALARPWGRRLPARP</sequence>
<evidence type="ECO:0000313" key="3">
    <source>
        <dbReference type="Proteomes" id="UP001596074"/>
    </source>
</evidence>
<keyword evidence="3" id="KW-1185">Reference proteome</keyword>
<keyword evidence="1" id="KW-0812">Transmembrane</keyword>
<reference evidence="3" key="1">
    <citation type="journal article" date="2019" name="Int. J. Syst. Evol. Microbiol.">
        <title>The Global Catalogue of Microorganisms (GCM) 10K type strain sequencing project: providing services to taxonomists for standard genome sequencing and annotation.</title>
        <authorList>
            <consortium name="The Broad Institute Genomics Platform"/>
            <consortium name="The Broad Institute Genome Sequencing Center for Infectious Disease"/>
            <person name="Wu L."/>
            <person name="Ma J."/>
        </authorList>
    </citation>
    <scope>NUCLEOTIDE SEQUENCE [LARGE SCALE GENOMIC DNA]</scope>
    <source>
        <strain evidence="3">KCTC 42087</strain>
    </source>
</reference>
<proteinExistence type="predicted"/>
<keyword evidence="1" id="KW-1133">Transmembrane helix</keyword>
<feature type="transmembrane region" description="Helical" evidence="1">
    <location>
        <begin position="20"/>
        <end position="41"/>
    </location>
</feature>
<keyword evidence="1" id="KW-0472">Membrane</keyword>
<name>A0ABW1A0E8_9ACTN</name>
<dbReference type="EMBL" id="JBHSON010000029">
    <property type="protein sequence ID" value="MFC5748157.1"/>
    <property type="molecule type" value="Genomic_DNA"/>
</dbReference>
<dbReference type="RefSeq" id="WP_378283799.1">
    <property type="nucleotide sequence ID" value="NZ_JBHSON010000029.1"/>
</dbReference>
<protein>
    <submittedName>
        <fullName evidence="2">Uncharacterized protein</fullName>
    </submittedName>
</protein>
<evidence type="ECO:0000256" key="1">
    <source>
        <dbReference type="SAM" id="Phobius"/>
    </source>
</evidence>
<organism evidence="2 3">
    <name type="scientific">Actinomadura rugatobispora</name>
    <dbReference type="NCBI Taxonomy" id="1994"/>
    <lineage>
        <taxon>Bacteria</taxon>
        <taxon>Bacillati</taxon>
        <taxon>Actinomycetota</taxon>
        <taxon>Actinomycetes</taxon>
        <taxon>Streptosporangiales</taxon>
        <taxon>Thermomonosporaceae</taxon>
        <taxon>Actinomadura</taxon>
    </lineage>
</organism>
<dbReference type="Proteomes" id="UP001596074">
    <property type="component" value="Unassembled WGS sequence"/>
</dbReference>
<gene>
    <name evidence="2" type="ORF">ACFPZN_21225</name>
</gene>